<feature type="transmembrane region" description="Helical" evidence="2">
    <location>
        <begin position="12"/>
        <end position="35"/>
    </location>
</feature>
<protein>
    <recommendedName>
        <fullName evidence="3">DUF6534 domain-containing protein</fullName>
    </recommendedName>
</protein>
<keyword evidence="2" id="KW-0812">Transmembrane</keyword>
<accession>F8PD04</accession>
<feature type="domain" description="DUF6534" evidence="3">
    <location>
        <begin position="167"/>
        <end position="254"/>
    </location>
</feature>
<evidence type="ECO:0000259" key="3">
    <source>
        <dbReference type="Pfam" id="PF20152"/>
    </source>
</evidence>
<dbReference type="InterPro" id="IPR045339">
    <property type="entry name" value="DUF6534"/>
</dbReference>
<dbReference type="PANTHER" id="PTHR40465:SF1">
    <property type="entry name" value="DUF6534 DOMAIN-CONTAINING PROTEIN"/>
    <property type="match status" value="1"/>
</dbReference>
<dbReference type="EMBL" id="GL945445">
    <property type="protein sequence ID" value="EGO19103.1"/>
    <property type="molecule type" value="Genomic_DNA"/>
</dbReference>
<feature type="transmembrane region" description="Helical" evidence="2">
    <location>
        <begin position="120"/>
        <end position="138"/>
    </location>
</feature>
<keyword evidence="2" id="KW-0472">Membrane</keyword>
<evidence type="ECO:0000256" key="2">
    <source>
        <dbReference type="SAM" id="Phobius"/>
    </source>
</evidence>
<feature type="transmembrane region" description="Helical" evidence="2">
    <location>
        <begin position="88"/>
        <end position="108"/>
    </location>
</feature>
<dbReference type="RefSeq" id="XP_007324327.1">
    <property type="nucleotide sequence ID" value="XM_007324265.1"/>
</dbReference>
<dbReference type="PANTHER" id="PTHR40465">
    <property type="entry name" value="CHROMOSOME 1, WHOLE GENOME SHOTGUN SEQUENCE"/>
    <property type="match status" value="1"/>
</dbReference>
<evidence type="ECO:0000313" key="4">
    <source>
        <dbReference type="EMBL" id="EGO19103.1"/>
    </source>
</evidence>
<dbReference type="AlphaFoldDB" id="F8PD04"/>
<sequence length="301" mass="33449">MVTSDVASDYGALLIGGLLAFGLSGCVGMQFIVYCRTYPSDSPRNKTMVVSIWLLDLCHSAFICAALWDSIIVQYGDVSRQDRIPWSVGPTVELTAMLTFVVQSFFAYRIYRLSKKKLTVAGPLALLAFCRLVAASISMGEMLKLKQYTYFDRTFPSWVFTLGLVLSVAVDVMTTIFLCFFLRLSRSSISSTNRIIDTLTLYAVQNGSITSIAAVASLICWLTMPQNRIFLGLHFVIGKFYANSLLATLNSRKRLREERSQGTPSGSNPLPIIFPDNFDGREGDSRRSYFVSPSYTNASID</sequence>
<feature type="transmembrane region" description="Helical" evidence="2">
    <location>
        <begin position="203"/>
        <end position="224"/>
    </location>
</feature>
<keyword evidence="2" id="KW-1133">Transmembrane helix</keyword>
<evidence type="ECO:0000256" key="1">
    <source>
        <dbReference type="SAM" id="MobiDB-lite"/>
    </source>
</evidence>
<feature type="transmembrane region" description="Helical" evidence="2">
    <location>
        <begin position="47"/>
        <end position="68"/>
    </location>
</feature>
<dbReference type="Pfam" id="PF20152">
    <property type="entry name" value="DUF6534"/>
    <property type="match status" value="1"/>
</dbReference>
<name>F8PD04_SERL9</name>
<feature type="transmembrane region" description="Helical" evidence="2">
    <location>
        <begin position="158"/>
        <end position="182"/>
    </location>
</feature>
<organism>
    <name type="scientific">Serpula lacrymans var. lacrymans (strain S7.9)</name>
    <name type="common">Dry rot fungus</name>
    <dbReference type="NCBI Taxonomy" id="578457"/>
    <lineage>
        <taxon>Eukaryota</taxon>
        <taxon>Fungi</taxon>
        <taxon>Dikarya</taxon>
        <taxon>Basidiomycota</taxon>
        <taxon>Agaricomycotina</taxon>
        <taxon>Agaricomycetes</taxon>
        <taxon>Agaricomycetidae</taxon>
        <taxon>Boletales</taxon>
        <taxon>Coniophorineae</taxon>
        <taxon>Serpulaceae</taxon>
        <taxon>Serpula</taxon>
    </lineage>
</organism>
<dbReference type="Proteomes" id="UP000008064">
    <property type="component" value="Unassembled WGS sequence"/>
</dbReference>
<proteinExistence type="predicted"/>
<dbReference type="KEGG" id="sla:SERLADRAFT_454009"/>
<dbReference type="OrthoDB" id="3206554at2759"/>
<gene>
    <name evidence="4" type="ORF">SERLADRAFT_454009</name>
</gene>
<feature type="transmembrane region" description="Helical" evidence="2">
    <location>
        <begin position="230"/>
        <end position="249"/>
    </location>
</feature>
<feature type="region of interest" description="Disordered" evidence="1">
    <location>
        <begin position="257"/>
        <end position="286"/>
    </location>
</feature>
<dbReference type="GeneID" id="18816974"/>
<dbReference type="HOGENOM" id="CLU_046025_0_0_1"/>
<reference evidence="4" key="1">
    <citation type="submission" date="2011-04" db="EMBL/GenBank/DDBJ databases">
        <title>Evolution of plant cell wall degrading machinery underlies the functional diversity of forest fungi.</title>
        <authorList>
            <consortium name="US DOE Joint Genome Institute (JGI-PGF)"/>
            <person name="Eastwood D.C."/>
            <person name="Floudas D."/>
            <person name="Binder M."/>
            <person name="Majcherczyk A."/>
            <person name="Schneider P."/>
            <person name="Aerts A."/>
            <person name="Asiegbu F.O."/>
            <person name="Baker S.E."/>
            <person name="Barry K."/>
            <person name="Bendiksby M."/>
            <person name="Blumentritt M."/>
            <person name="Coutinho P.M."/>
            <person name="Cullen D."/>
            <person name="Cullen D."/>
            <person name="Gathman A."/>
            <person name="Goodell B."/>
            <person name="Henrissat B."/>
            <person name="Ihrmark K."/>
            <person name="Kauserud H."/>
            <person name="Kohler A."/>
            <person name="LaButti K."/>
            <person name="Lapidus A."/>
            <person name="Lavin J.L."/>
            <person name="Lee Y.-H."/>
            <person name="Lindquist E."/>
            <person name="Lilly W."/>
            <person name="Lucas S."/>
            <person name="Morin E."/>
            <person name="Murat C."/>
            <person name="Oguiza J.A."/>
            <person name="Park J."/>
            <person name="Pisabarro A.G."/>
            <person name="Riley R."/>
            <person name="Rosling A."/>
            <person name="Salamov A."/>
            <person name="Schmidt O."/>
            <person name="Schmutz J."/>
            <person name="Skrede I."/>
            <person name="Stenlid J."/>
            <person name="Wiebenga A."/>
            <person name="Xie X."/>
            <person name="Kues U."/>
            <person name="Hibbett D.S."/>
            <person name="Hoffmeister D."/>
            <person name="Hogberg N."/>
            <person name="Martin F."/>
            <person name="Grigoriev I.V."/>
            <person name="Watkinson S.C."/>
        </authorList>
    </citation>
    <scope>NUCLEOTIDE SEQUENCE</scope>
    <source>
        <strain evidence="4">S7.9</strain>
    </source>
</reference>